<dbReference type="EMBL" id="CP031775">
    <property type="protein sequence ID" value="QDZ93072.1"/>
    <property type="molecule type" value="Genomic_DNA"/>
</dbReference>
<protein>
    <recommendedName>
        <fullName evidence="3">Chemotaxis protein</fullName>
    </recommendedName>
</protein>
<feature type="coiled-coil region" evidence="1">
    <location>
        <begin position="72"/>
        <end position="103"/>
    </location>
</feature>
<keyword evidence="1" id="KW-0175">Coiled coil</keyword>
<proteinExistence type="predicted"/>
<reference evidence="2" key="1">
    <citation type="journal article" date="2019" name="Ecotoxicol. Environ. Saf.">
        <title>Microbial characterization of heavy metal resistant bacterial strains isolated from an electroplating wastewater treatment plant.</title>
        <authorList>
            <person name="Cai X."/>
            <person name="Zheng X."/>
            <person name="Zhang D."/>
            <person name="Iqbal W."/>
            <person name="Liu C."/>
            <person name="Yang B."/>
            <person name="Zhao X."/>
            <person name="Lu X."/>
            <person name="Mao Y."/>
        </authorList>
    </citation>
    <scope>NUCLEOTIDE SEQUENCE [LARGE SCALE GENOMIC DNA]</scope>
    <source>
        <strain evidence="2">Ni1-3</strain>
    </source>
</reference>
<organism evidence="2">
    <name type="scientific">Shewanella decolorationis</name>
    <dbReference type="NCBI Taxonomy" id="256839"/>
    <lineage>
        <taxon>Bacteria</taxon>
        <taxon>Pseudomonadati</taxon>
        <taxon>Pseudomonadota</taxon>
        <taxon>Gammaproteobacteria</taxon>
        <taxon>Alteromonadales</taxon>
        <taxon>Shewanellaceae</taxon>
        <taxon>Shewanella</taxon>
    </lineage>
</organism>
<accession>A0A5B8R3R3</accession>
<name>A0A5B8R3R3_9GAMM</name>
<gene>
    <name evidence="2" type="ORF">D0436_22990</name>
</gene>
<sequence length="155" mass="16538">MSIITSSTGIMSVQPAQTITTGSAQSPLGNTQPDDAGSVKISMAGLMMAGQANKKTSGKYDDIENSGLPDEVQRILKMIRDLKEKLKAEQEKLQQIMNDASLSDETRQVKVAQSQAMINALSGALADANQMLAKVTKDLNLSKEDLVKVAALAMK</sequence>
<evidence type="ECO:0000313" key="2">
    <source>
        <dbReference type="EMBL" id="QDZ93072.1"/>
    </source>
</evidence>
<dbReference type="AlphaFoldDB" id="A0A5B8R3R3"/>
<dbReference type="GeneID" id="300416254"/>
<dbReference type="RefSeq" id="WP_079890275.1">
    <property type="nucleotide sequence ID" value="NZ_CP076856.1"/>
</dbReference>
<evidence type="ECO:0008006" key="3">
    <source>
        <dbReference type="Google" id="ProtNLM"/>
    </source>
</evidence>
<evidence type="ECO:0000256" key="1">
    <source>
        <dbReference type="SAM" id="Coils"/>
    </source>
</evidence>